<keyword evidence="3" id="KW-0732">Signal</keyword>
<dbReference type="Pfam" id="PF00112">
    <property type="entry name" value="Peptidase_C1"/>
    <property type="match status" value="1"/>
</dbReference>
<dbReference type="Gramene" id="TraesCS6A02G040100.1">
    <property type="protein sequence ID" value="TraesCS6A02G040100.1.cds1"/>
    <property type="gene ID" value="TraesCS6A02G040100"/>
</dbReference>
<proteinExistence type="inferred from homology"/>
<dbReference type="GO" id="GO:0005615">
    <property type="term" value="C:extracellular space"/>
    <property type="evidence" value="ECO:0000318"/>
    <property type="project" value="GO_Central"/>
</dbReference>
<evidence type="ECO:0000256" key="2">
    <source>
        <dbReference type="ARBA" id="ARBA00023157"/>
    </source>
</evidence>
<dbReference type="InterPro" id="IPR013201">
    <property type="entry name" value="Prot_inhib_I29"/>
</dbReference>
<dbReference type="SMART" id="SM00848">
    <property type="entry name" value="Inhibitor_I29"/>
    <property type="match status" value="1"/>
</dbReference>
<dbReference type="InterPro" id="IPR038765">
    <property type="entry name" value="Papain-like_cys_pep_sf"/>
</dbReference>
<dbReference type="Proteomes" id="UP000019116">
    <property type="component" value="Chromosome 6A"/>
</dbReference>
<dbReference type="GeneID" id="123129341"/>
<dbReference type="GO" id="GO:0004197">
    <property type="term" value="F:cysteine-type endopeptidase activity"/>
    <property type="evidence" value="ECO:0000318"/>
    <property type="project" value="GO_Central"/>
</dbReference>
<name>A0A3B6NKB5_WHEAT</name>
<evidence type="ECO:0000313" key="7">
    <source>
        <dbReference type="Proteomes" id="UP000019116"/>
    </source>
</evidence>
<dbReference type="CDD" id="cd02248">
    <property type="entry name" value="Peptidase_C1A"/>
    <property type="match status" value="1"/>
</dbReference>
<dbReference type="SMR" id="A0A3B6NKB5"/>
<reference evidence="6" key="1">
    <citation type="submission" date="2018-08" db="EMBL/GenBank/DDBJ databases">
        <authorList>
            <person name="Rossello M."/>
        </authorList>
    </citation>
    <scope>NUCLEOTIDE SEQUENCE [LARGE SCALE GENOMIC DNA]</scope>
    <source>
        <strain evidence="6">cv. Chinese Spring</strain>
    </source>
</reference>
<dbReference type="OrthoDB" id="613102at2759"/>
<dbReference type="PANTHER" id="PTHR12411">
    <property type="entry name" value="CYSTEINE PROTEASE FAMILY C1-RELATED"/>
    <property type="match status" value="1"/>
</dbReference>
<dbReference type="Gene3D" id="3.90.70.10">
    <property type="entry name" value="Cysteine proteinases"/>
    <property type="match status" value="1"/>
</dbReference>
<protein>
    <recommendedName>
        <fullName evidence="8">Cysteine proteinase</fullName>
    </recommendedName>
</protein>
<gene>
    <name evidence="6" type="primary">LOC123129341</name>
</gene>
<evidence type="ECO:0000259" key="5">
    <source>
        <dbReference type="SMART" id="SM00848"/>
    </source>
</evidence>
<dbReference type="OMA" id="VGHQDGH"/>
<evidence type="ECO:0000256" key="3">
    <source>
        <dbReference type="SAM" id="SignalP"/>
    </source>
</evidence>
<dbReference type="InterPro" id="IPR000668">
    <property type="entry name" value="Peptidase_C1A_C"/>
</dbReference>
<evidence type="ECO:0000256" key="1">
    <source>
        <dbReference type="ARBA" id="ARBA00008455"/>
    </source>
</evidence>
<evidence type="ECO:0000313" key="6">
    <source>
        <dbReference type="EnsemblPlants" id="TraesCS6A02G040100.1.cds1"/>
    </source>
</evidence>
<dbReference type="GO" id="GO:0051603">
    <property type="term" value="P:proteolysis involved in protein catabolic process"/>
    <property type="evidence" value="ECO:0000318"/>
    <property type="project" value="GO_Central"/>
</dbReference>
<feature type="chain" id="PRO_5043178258" description="Cysteine proteinase" evidence="3">
    <location>
        <begin position="25"/>
        <end position="371"/>
    </location>
</feature>
<dbReference type="STRING" id="4565.A0A3B6NKB5"/>
<dbReference type="PROSITE" id="PS00640">
    <property type="entry name" value="THIOL_PROTEASE_ASN"/>
    <property type="match status" value="1"/>
</dbReference>
<accession>A0A3B6NKB5</accession>
<dbReference type="InterPro" id="IPR039417">
    <property type="entry name" value="Peptidase_C1A_papain-like"/>
</dbReference>
<dbReference type="PROSITE" id="PS00639">
    <property type="entry name" value="THIOL_PROTEASE_HIS"/>
    <property type="match status" value="1"/>
</dbReference>
<reference evidence="6" key="2">
    <citation type="submission" date="2018-10" db="UniProtKB">
        <authorList>
            <consortium name="EnsemblPlants"/>
        </authorList>
    </citation>
    <scope>IDENTIFICATION</scope>
</reference>
<dbReference type="Gramene" id="TraesPARA_EIv1.0_1897580.1">
    <property type="protein sequence ID" value="TraesPARA_EIv1.0_1897580.1.CDS1"/>
    <property type="gene ID" value="TraesPARA_EIv1.0_1897580"/>
</dbReference>
<keyword evidence="2" id="KW-1015">Disulfide bond</keyword>
<evidence type="ECO:0008006" key="8">
    <source>
        <dbReference type="Google" id="ProtNLM"/>
    </source>
</evidence>
<dbReference type="FunFam" id="3.90.70.10:FF:000332">
    <property type="entry name" value="Cathepsin L1"/>
    <property type="match status" value="1"/>
</dbReference>
<dbReference type="SUPFAM" id="SSF54001">
    <property type="entry name" value="Cysteine proteinases"/>
    <property type="match status" value="1"/>
</dbReference>
<dbReference type="InterPro" id="IPR025660">
    <property type="entry name" value="Pept_his_AS"/>
</dbReference>
<dbReference type="Gramene" id="TraesCS6A03G0090300.1">
    <property type="protein sequence ID" value="TraesCS6A03G0090300.1.CDS1"/>
    <property type="gene ID" value="TraesCS6A03G0090300"/>
</dbReference>
<dbReference type="Pfam" id="PF08246">
    <property type="entry name" value="Inhibitor_I29"/>
    <property type="match status" value="1"/>
</dbReference>
<dbReference type="SMART" id="SM00645">
    <property type="entry name" value="Pept_C1"/>
    <property type="match status" value="1"/>
</dbReference>
<dbReference type="GO" id="GO:0005764">
    <property type="term" value="C:lysosome"/>
    <property type="evidence" value="ECO:0000318"/>
    <property type="project" value="GO_Central"/>
</dbReference>
<feature type="signal peptide" evidence="3">
    <location>
        <begin position="1"/>
        <end position="24"/>
    </location>
</feature>
<dbReference type="InterPro" id="IPR013128">
    <property type="entry name" value="Peptidase_C1A"/>
</dbReference>
<organism evidence="6">
    <name type="scientific">Triticum aestivum</name>
    <name type="common">Wheat</name>
    <dbReference type="NCBI Taxonomy" id="4565"/>
    <lineage>
        <taxon>Eukaryota</taxon>
        <taxon>Viridiplantae</taxon>
        <taxon>Streptophyta</taxon>
        <taxon>Embryophyta</taxon>
        <taxon>Tracheophyta</taxon>
        <taxon>Spermatophyta</taxon>
        <taxon>Magnoliopsida</taxon>
        <taxon>Liliopsida</taxon>
        <taxon>Poales</taxon>
        <taxon>Poaceae</taxon>
        <taxon>BOP clade</taxon>
        <taxon>Pooideae</taxon>
        <taxon>Triticodae</taxon>
        <taxon>Triticeae</taxon>
        <taxon>Triticinae</taxon>
        <taxon>Triticum</taxon>
    </lineage>
</organism>
<feature type="domain" description="Peptidase C1A papain C-terminal" evidence="4">
    <location>
        <begin position="131"/>
        <end position="357"/>
    </location>
</feature>
<keyword evidence="7" id="KW-1185">Reference proteome</keyword>
<feature type="domain" description="Cathepsin propeptide inhibitor" evidence="5">
    <location>
        <begin position="42"/>
        <end position="97"/>
    </location>
</feature>
<dbReference type="InterPro" id="IPR025661">
    <property type="entry name" value="Pept_asp_AS"/>
</dbReference>
<dbReference type="EnsemblPlants" id="TraesCS6A02G040100.1">
    <property type="protein sequence ID" value="TraesCS6A02G040100.1.cds1"/>
    <property type="gene ID" value="TraesCS6A02G040100"/>
</dbReference>
<dbReference type="RefSeq" id="XP_044405480.1">
    <property type="nucleotide sequence ID" value="XM_044549545.1"/>
</dbReference>
<evidence type="ECO:0000259" key="4">
    <source>
        <dbReference type="SMART" id="SM00645"/>
    </source>
</evidence>
<comment type="similarity">
    <text evidence="1">Belongs to the peptidase C1 family.</text>
</comment>
<dbReference type="AlphaFoldDB" id="A0A3B6NKB5"/>
<dbReference type="PRINTS" id="PR00705">
    <property type="entry name" value="PAPAIN"/>
</dbReference>
<sequence>MERALEMMLVVAIVLATTTSGALAMDIKDKDLASEDSLWALYERWCEHYRVARDLNDKTRRFNVFKENAHMIHKFNQGDAPYKLSLNLFGDMTDEEVHRAYGHCSNIKSDSRKHQRQGQFTNDAINARKGLPASVDWRRRPSAVTNVKLQGVHCGSCWAFVATAAVEGINSIRTRNLTSLSTQQLVDCDKGNGGCKGGFAKLAFKYIMQSGGIETDAKYPYVGHQDGHCSVPKPNRNTVVTIDGYKQVAPNEVVALEQAVAAQPVVVGVDSNSTAFQRYGRGVFVGPCGTNLDHEMTVVGYGTTDKHEYKTPIKYWIVKNSWGADWGENGYIRIARYVRGQPKEGICGILMDASYPVKFSRKGRNDIMKRN</sequence>